<dbReference type="InterPro" id="IPR001314">
    <property type="entry name" value="Peptidase_S1A"/>
</dbReference>
<keyword evidence="6" id="KW-1185">Reference proteome</keyword>
<dbReference type="RefSeq" id="WP_145806013.1">
    <property type="nucleotide sequence ID" value="NZ_VIVK01000001.1"/>
</dbReference>
<sequence length="261" mass="26721">MLKRVAILAAVAGLGAVGTVVGSAQTRSADAIVGGTLTSTSEAPWAIALVSSEAPGPNGRWCGGTLVSPTKVITAAHCVVRPAASYTAVQGRDDLSDAGTGQTSAISRAWVHPGYTTKEHRNDFAVLTLARPFTGVPTLRLETDPKADRQGAVPVVYGWGDTQDTGPGDTLQKLAVPVLGDATCLANKEYVSNGYTAVNNICAGYPEGGSDACQGDSGGPLVLDNRLLGTVSWGKGCADRGFPGVYAEIAGAAPTLQRQLR</sequence>
<evidence type="ECO:0000259" key="4">
    <source>
        <dbReference type="PROSITE" id="PS50240"/>
    </source>
</evidence>
<name>A0A561BQZ4_9ACTN</name>
<dbReference type="Gene3D" id="2.40.10.10">
    <property type="entry name" value="Trypsin-like serine proteases"/>
    <property type="match status" value="1"/>
</dbReference>
<dbReference type="InterPro" id="IPR009003">
    <property type="entry name" value="Peptidase_S1_PA"/>
</dbReference>
<dbReference type="InterPro" id="IPR018114">
    <property type="entry name" value="TRYPSIN_HIS"/>
</dbReference>
<dbReference type="GO" id="GO:0004252">
    <property type="term" value="F:serine-type endopeptidase activity"/>
    <property type="evidence" value="ECO:0007669"/>
    <property type="project" value="InterPro"/>
</dbReference>
<dbReference type="PROSITE" id="PS50240">
    <property type="entry name" value="TRYPSIN_DOM"/>
    <property type="match status" value="1"/>
</dbReference>
<dbReference type="Proteomes" id="UP000318380">
    <property type="component" value="Unassembled WGS sequence"/>
</dbReference>
<evidence type="ECO:0000313" key="6">
    <source>
        <dbReference type="Proteomes" id="UP000318380"/>
    </source>
</evidence>
<dbReference type="InterPro" id="IPR050430">
    <property type="entry name" value="Peptidase_S1"/>
</dbReference>
<dbReference type="PROSITE" id="PS00135">
    <property type="entry name" value="TRYPSIN_SER"/>
    <property type="match status" value="1"/>
</dbReference>
<organism evidence="5 6">
    <name type="scientific">Kribbella amoyensis</name>
    <dbReference type="NCBI Taxonomy" id="996641"/>
    <lineage>
        <taxon>Bacteria</taxon>
        <taxon>Bacillati</taxon>
        <taxon>Actinomycetota</taxon>
        <taxon>Actinomycetes</taxon>
        <taxon>Propionibacteriales</taxon>
        <taxon>Kribbellaceae</taxon>
        <taxon>Kribbella</taxon>
    </lineage>
</organism>
<evidence type="ECO:0000256" key="2">
    <source>
        <dbReference type="ARBA" id="ARBA00023157"/>
    </source>
</evidence>
<dbReference type="CDD" id="cd00190">
    <property type="entry name" value="Tryp_SPc"/>
    <property type="match status" value="1"/>
</dbReference>
<dbReference type="PANTHER" id="PTHR24276:SF98">
    <property type="entry name" value="FI18310P1-RELATED"/>
    <property type="match status" value="1"/>
</dbReference>
<proteinExistence type="inferred from homology"/>
<dbReference type="PROSITE" id="PS00134">
    <property type="entry name" value="TRYPSIN_HIS"/>
    <property type="match status" value="1"/>
</dbReference>
<evidence type="ECO:0000256" key="1">
    <source>
        <dbReference type="ARBA" id="ARBA00007664"/>
    </source>
</evidence>
<feature type="domain" description="Peptidase S1" evidence="4">
    <location>
        <begin position="32"/>
        <end position="261"/>
    </location>
</feature>
<dbReference type="OrthoDB" id="3657335at2"/>
<dbReference type="PRINTS" id="PR00722">
    <property type="entry name" value="CHYMOTRYPSIN"/>
</dbReference>
<comment type="similarity">
    <text evidence="1">Belongs to the peptidase S1 family.</text>
</comment>
<gene>
    <name evidence="5" type="ORF">FB561_2400</name>
</gene>
<protein>
    <submittedName>
        <fullName evidence="5">Trypsin</fullName>
    </submittedName>
</protein>
<dbReference type="PANTHER" id="PTHR24276">
    <property type="entry name" value="POLYSERASE-RELATED"/>
    <property type="match status" value="1"/>
</dbReference>
<dbReference type="SUPFAM" id="SSF50494">
    <property type="entry name" value="Trypsin-like serine proteases"/>
    <property type="match status" value="1"/>
</dbReference>
<dbReference type="SMART" id="SM00020">
    <property type="entry name" value="Tryp_SPc"/>
    <property type="match status" value="1"/>
</dbReference>
<dbReference type="Pfam" id="PF00089">
    <property type="entry name" value="Trypsin"/>
    <property type="match status" value="1"/>
</dbReference>
<dbReference type="FunFam" id="2.40.10.10:FF:000002">
    <property type="entry name" value="Transmembrane protease serine"/>
    <property type="match status" value="1"/>
</dbReference>
<keyword evidence="3" id="KW-0645">Protease</keyword>
<evidence type="ECO:0000313" key="5">
    <source>
        <dbReference type="EMBL" id="TWD81289.1"/>
    </source>
</evidence>
<reference evidence="5 6" key="1">
    <citation type="submission" date="2019-06" db="EMBL/GenBank/DDBJ databases">
        <title>Sequencing the genomes of 1000 actinobacteria strains.</title>
        <authorList>
            <person name="Klenk H.-P."/>
        </authorList>
    </citation>
    <scope>NUCLEOTIDE SEQUENCE [LARGE SCALE GENOMIC DNA]</scope>
    <source>
        <strain evidence="5 6">DSM 24683</strain>
    </source>
</reference>
<comment type="caution">
    <text evidence="5">The sequence shown here is derived from an EMBL/GenBank/DDBJ whole genome shotgun (WGS) entry which is preliminary data.</text>
</comment>
<keyword evidence="2" id="KW-1015">Disulfide bond</keyword>
<dbReference type="AlphaFoldDB" id="A0A561BQZ4"/>
<accession>A0A561BQZ4</accession>
<evidence type="ECO:0000256" key="3">
    <source>
        <dbReference type="RuleBase" id="RU363034"/>
    </source>
</evidence>
<keyword evidence="3" id="KW-0720">Serine protease</keyword>
<dbReference type="GO" id="GO:0006508">
    <property type="term" value="P:proteolysis"/>
    <property type="evidence" value="ECO:0007669"/>
    <property type="project" value="UniProtKB-KW"/>
</dbReference>
<dbReference type="EMBL" id="VIVK01000001">
    <property type="protein sequence ID" value="TWD81289.1"/>
    <property type="molecule type" value="Genomic_DNA"/>
</dbReference>
<dbReference type="FunFam" id="2.40.10.10:FF:000068">
    <property type="entry name" value="transmembrane protease serine 2"/>
    <property type="match status" value="1"/>
</dbReference>
<dbReference type="InterPro" id="IPR033116">
    <property type="entry name" value="TRYPSIN_SER"/>
</dbReference>
<dbReference type="InterPro" id="IPR001254">
    <property type="entry name" value="Trypsin_dom"/>
</dbReference>
<dbReference type="InterPro" id="IPR043504">
    <property type="entry name" value="Peptidase_S1_PA_chymotrypsin"/>
</dbReference>
<keyword evidence="3" id="KW-0378">Hydrolase</keyword>